<feature type="compositionally biased region" description="Polar residues" evidence="1">
    <location>
        <begin position="803"/>
        <end position="820"/>
    </location>
</feature>
<name>A0A642UY18_DIURU</name>
<feature type="compositionally biased region" description="Polar residues" evidence="1">
    <location>
        <begin position="964"/>
        <end position="991"/>
    </location>
</feature>
<keyword evidence="4" id="KW-1185">Reference proteome</keyword>
<comment type="caution">
    <text evidence="3">The sequence shown here is derived from an EMBL/GenBank/DDBJ whole genome shotgun (WGS) entry which is preliminary data.</text>
</comment>
<protein>
    <recommendedName>
        <fullName evidence="2">DH domain-containing protein</fullName>
    </recommendedName>
</protein>
<evidence type="ECO:0000256" key="1">
    <source>
        <dbReference type="SAM" id="MobiDB-lite"/>
    </source>
</evidence>
<sequence>MSIYHRYASGDVERASQAPPASESSSAPTTKKSDLLGPMRGGLGARVPHNDSGRWPQVIEHAHYFIGVDPSVFGPVVIMVFKNVASGHLCTRSVSKYGVTCYNDLMLDKRSRFAVASDNLIPEYRHSKLRQALAVTLLKNFSLLANNCTGLTVNMAFDETNAGEVASSMQKLRTGSSSRSPQVVGQSLLRLGLAVSHRVPAYVVDTVYPPTSDALLEHLGSAVDLFDPLLEYSPQTITVTYTPPTTATDSLLVTDELNHTLHELLQVQTNYTMNLVNLLQDFIVPLRLFFVNNDSEAKVARINRIFPPTVDEITRVNCILHDALVKAEPHGAAEVLKAMALIIPYFYKPFIRHQANLKHFHRRFDHFYRHHHPEIFTNPDINRGGFSVAEIDSVISGAVGELPKLKMLLDRLVPMVLDACGDDERLRRQCVGYHRACVDIIDAFGDDGPAPASAPSSRVFTPSGQMLADLASNWPSALDHGWLHRKVVGIFELRRVSDGAIDVLVVFSDCLMWLTVSDPLYATGESPVYVSDTLMHSLVNEKPLPTSGVIPAMTVRCWGRAADCMVSSFDDQSGATLIRFLSTTESGFRVHPGAKPIFGEVYAVLPVSGGKRPASPDTIIEVVAKSMVVDKAHPLRLSRSLSSDTSGARAYFASQTADIYGEESSKSPFALYLEVLDPSEIAAAFEANHHLRLVMTAHICEDDRDCLVVSAQSRSGNVVVDQRLISSHDLPKFVRKMVNDTHKSAFDTANGASRALINLSSHQLTQWCHDNRDIASQSFSPTVYPSQQFLSTEMAETPKARNRQSMAATPKAMSSSTTTVEPAKPRPQSMSAVSSSSASMGSKRRSFIGSLFSSMSIKRKSVPDQLAEGFTRSESAQKNLDSTFIPRGQRHEYKHLYSAQPDLVTSKPTTPLVARLPSRSRTTRVRNVTAAVPIAATTTVHASAEPMASAETRRPRLEDDEFTDASSGSMLSATPSARRSTAPTSRQSSTKDSTREPNVVRMGSVLTKADTSGDANIIATSTPGPSFMALAPNDASTPAMASAPVSATGAVIPIIGTPMGLSKPPQPQLSAATAPASLAPPPVPVSMIPSSTSMGSVEPTLQRKSIFKVDLPWHNSDGSAISEIMPESTLPTSDSFNANMYSDGGSNWISITRDNSSLFVANADLTEASIEENTRATFEDHNDDENEGDDDTTAQEEEDNDSDDDTPHYEPGTEPSKTINDTSLELSDHQAEHLVEDFVTRFDRDVSEMFTPEELRSIRMSSATKAAIPRSDSVQSVTPSMYARELGAQLDRSFSSRHLLSITQLEYETKMSRARASRRLVSVEEEEELGETPVRYQSYSSAHQSPEESKRFSAYVVRRQEARYSKYVAGYDSDVKYAVDRSSSGSSDATIYDESDNVLDNLDYRGITLA</sequence>
<proteinExistence type="predicted"/>
<organism evidence="3 4">
    <name type="scientific">Diutina rugosa</name>
    <name type="common">Yeast</name>
    <name type="synonym">Candida rugosa</name>
    <dbReference type="NCBI Taxonomy" id="5481"/>
    <lineage>
        <taxon>Eukaryota</taxon>
        <taxon>Fungi</taxon>
        <taxon>Dikarya</taxon>
        <taxon>Ascomycota</taxon>
        <taxon>Saccharomycotina</taxon>
        <taxon>Pichiomycetes</taxon>
        <taxon>Debaryomycetaceae</taxon>
        <taxon>Diutina</taxon>
    </lineage>
</organism>
<dbReference type="RefSeq" id="XP_034014757.1">
    <property type="nucleotide sequence ID" value="XM_034157246.1"/>
</dbReference>
<dbReference type="Pfam" id="PF12015">
    <property type="entry name" value="Bud3_N"/>
    <property type="match status" value="1"/>
</dbReference>
<feature type="region of interest" description="Disordered" evidence="1">
    <location>
        <begin position="1170"/>
        <end position="1220"/>
    </location>
</feature>
<feature type="compositionally biased region" description="Low complexity" evidence="1">
    <location>
        <begin position="829"/>
        <end position="839"/>
    </location>
</feature>
<dbReference type="GeneID" id="54779091"/>
<feature type="compositionally biased region" description="Acidic residues" evidence="1">
    <location>
        <begin position="1181"/>
        <end position="1204"/>
    </location>
</feature>
<dbReference type="Pfam" id="PF25351">
    <property type="entry name" value="PH_BUD3_C"/>
    <property type="match status" value="1"/>
</dbReference>
<feature type="compositionally biased region" description="Low complexity" evidence="1">
    <location>
        <begin position="15"/>
        <end position="28"/>
    </location>
</feature>
<dbReference type="InterPro" id="IPR057454">
    <property type="entry name" value="Bud3_C"/>
</dbReference>
<feature type="domain" description="DH" evidence="2">
    <location>
        <begin position="260"/>
        <end position="446"/>
    </location>
</feature>
<feature type="region of interest" description="Disordered" evidence="1">
    <location>
        <begin position="940"/>
        <end position="1007"/>
    </location>
</feature>
<dbReference type="EMBL" id="SWFT01000019">
    <property type="protein sequence ID" value="KAA8907751.1"/>
    <property type="molecule type" value="Genomic_DNA"/>
</dbReference>
<dbReference type="InterPro" id="IPR021895">
    <property type="entry name" value="Bud3_N"/>
</dbReference>
<dbReference type="OrthoDB" id="4066896at2759"/>
<dbReference type="SMART" id="SM00325">
    <property type="entry name" value="RhoGEF"/>
    <property type="match status" value="1"/>
</dbReference>
<accession>A0A642UY18</accession>
<dbReference type="GO" id="GO:0005085">
    <property type="term" value="F:guanyl-nucleotide exchange factor activity"/>
    <property type="evidence" value="ECO:0007669"/>
    <property type="project" value="InterPro"/>
</dbReference>
<dbReference type="InterPro" id="IPR000219">
    <property type="entry name" value="DH_dom"/>
</dbReference>
<dbReference type="Proteomes" id="UP000449547">
    <property type="component" value="Unassembled WGS sequence"/>
</dbReference>
<dbReference type="VEuPathDB" id="FungiDB:DIURU_000438"/>
<gene>
    <name evidence="3" type="ORF">DIURU_000438</name>
</gene>
<reference evidence="3 4" key="1">
    <citation type="submission" date="2019-07" db="EMBL/GenBank/DDBJ databases">
        <title>Genome assembly of two rare yeast pathogens: Diutina rugosa and Trichomonascus ciferrii.</title>
        <authorList>
            <person name="Mixao V."/>
            <person name="Saus E."/>
            <person name="Hansen A."/>
            <person name="Lass-Flor C."/>
            <person name="Gabaldon T."/>
        </authorList>
    </citation>
    <scope>NUCLEOTIDE SEQUENCE [LARGE SCALE GENOMIC DNA]</scope>
    <source>
        <strain evidence="3 4">CBS 613</strain>
    </source>
</reference>
<evidence type="ECO:0000313" key="4">
    <source>
        <dbReference type="Proteomes" id="UP000449547"/>
    </source>
</evidence>
<evidence type="ECO:0000313" key="3">
    <source>
        <dbReference type="EMBL" id="KAA8907751.1"/>
    </source>
</evidence>
<feature type="region of interest" description="Disordered" evidence="1">
    <location>
        <begin position="1"/>
        <end position="43"/>
    </location>
</feature>
<evidence type="ECO:0000259" key="2">
    <source>
        <dbReference type="SMART" id="SM00325"/>
    </source>
</evidence>
<feature type="region of interest" description="Disordered" evidence="1">
    <location>
        <begin position="795"/>
        <end position="839"/>
    </location>
</feature>